<sequence length="484" mass="52090">MFEALLQAGIATRDLVLELASLLKEPPAPGLFSLCLVLLLLLLILAFVSTVRSRAKVLRSAINLVQKTNGASGLQESFEDIQNRLAKQGGRAARHLTDTWKEFRETTIEPRPGAALGVRNSIRPSVFFNLEDMGFSVSGWRFVPGFLVSIGLAATFLGLIAALQQTGESLKGGGDQAQVREALTQLLSVASAKFIMSLTGLLCSIVFTAFLRVGSQRLEGTMRKLTHEIEIRMNFVSLEDLAERQLEAIVEQRDHMQKLNHDLIAAISKPLENALAASNTHVGTMVDDISRSLSTGLAAAMDKASDRLESASDTLNGLATKISEAAEQFTVAAERTAVGLDGAARRLELVTDNLSRAGSGLADATEPMVEAITGTATTTKQIADASVEMVQSARKALDSERGVVVAAAESIREQIKNFEVRAASYDGQLEKAFKTFSTEIGRSVSEVENHANAVHQQYADALGTLQAVIENAKAFRPESERPAE</sequence>
<gene>
    <name evidence="3" type="ORF">FOB41_24060</name>
</gene>
<dbReference type="Proteomes" id="UP000500870">
    <property type="component" value="Chromosome 3"/>
</dbReference>
<keyword evidence="1" id="KW-0175">Coiled coil</keyword>
<keyword evidence="2" id="KW-0812">Transmembrane</keyword>
<dbReference type="RefSeq" id="WP_177319368.1">
    <property type="nucleotide sequence ID" value="NZ_CP050899.1"/>
</dbReference>
<organism evidence="3 4">
    <name type="scientific">Agrobacterium pusense</name>
    <dbReference type="NCBI Taxonomy" id="648995"/>
    <lineage>
        <taxon>Bacteria</taxon>
        <taxon>Pseudomonadati</taxon>
        <taxon>Pseudomonadota</taxon>
        <taxon>Alphaproteobacteria</taxon>
        <taxon>Hyphomicrobiales</taxon>
        <taxon>Rhizobiaceae</taxon>
        <taxon>Rhizobium/Agrobacterium group</taxon>
        <taxon>Agrobacterium</taxon>
    </lineage>
</organism>
<dbReference type="EMBL" id="CP050899">
    <property type="protein sequence ID" value="QIX24178.1"/>
    <property type="molecule type" value="Genomic_DNA"/>
</dbReference>
<evidence type="ECO:0000313" key="4">
    <source>
        <dbReference type="Proteomes" id="UP000500870"/>
    </source>
</evidence>
<keyword evidence="2" id="KW-1133">Transmembrane helix</keyword>
<evidence type="ECO:0000256" key="1">
    <source>
        <dbReference type="SAM" id="Coils"/>
    </source>
</evidence>
<evidence type="ECO:0000256" key="2">
    <source>
        <dbReference type="SAM" id="Phobius"/>
    </source>
</evidence>
<evidence type="ECO:0000313" key="3">
    <source>
        <dbReference type="EMBL" id="QIX24178.1"/>
    </source>
</evidence>
<dbReference type="Gene3D" id="1.20.1420.10">
    <property type="entry name" value="Talin, central domain"/>
    <property type="match status" value="1"/>
</dbReference>
<feature type="transmembrane region" description="Helical" evidence="2">
    <location>
        <begin position="194"/>
        <end position="214"/>
    </location>
</feature>
<protein>
    <submittedName>
        <fullName evidence="3">Methyl-accepting chemotaxis protein</fullName>
    </submittedName>
</protein>
<dbReference type="AlphaFoldDB" id="A0A6H0ZTV4"/>
<accession>A0A6H0ZTV4</accession>
<feature type="coiled-coil region" evidence="1">
    <location>
        <begin position="301"/>
        <end position="328"/>
    </location>
</feature>
<feature type="transmembrane region" description="Helical" evidence="2">
    <location>
        <begin position="142"/>
        <end position="163"/>
    </location>
</feature>
<keyword evidence="2" id="KW-0472">Membrane</keyword>
<name>A0A6H0ZTV4_9HYPH</name>
<reference evidence="3 4" key="1">
    <citation type="submission" date="2020-04" db="EMBL/GenBank/DDBJ databases">
        <title>FDA dAtabase for Regulatory Grade micrObial Sequences (FDA-ARGOS): Supporting development and validation of Infectious Disease Dx tests.</title>
        <authorList>
            <person name="Sciortino C."/>
            <person name="Tallon L."/>
            <person name="Sadzewicz L."/>
            <person name="Vavikolanu K."/>
            <person name="Mehta A."/>
            <person name="Aluvathingal J."/>
            <person name="Nadendla S."/>
            <person name="Nandy P."/>
            <person name="Geyer C."/>
            <person name="Yan Y."/>
            <person name="Sichtig H."/>
        </authorList>
    </citation>
    <scope>NUCLEOTIDE SEQUENCE [LARGE SCALE GENOMIC DNA]</scope>
    <source>
        <strain evidence="3 4">FDAARGOS_633</strain>
    </source>
</reference>
<proteinExistence type="predicted"/>
<feature type="transmembrane region" description="Helical" evidence="2">
    <location>
        <begin position="31"/>
        <end position="51"/>
    </location>
</feature>